<feature type="transmembrane region" description="Helical" evidence="1">
    <location>
        <begin position="7"/>
        <end position="29"/>
    </location>
</feature>
<reference evidence="4" key="2">
    <citation type="journal article" date="2019" name="Int. J. Syst. Evol. Microbiol.">
        <title>The Global Catalogue of Microorganisms (GCM) 10K type strain sequencing project: providing services to taxonomists for standard genome sequencing and annotation.</title>
        <authorList>
            <consortium name="The Broad Institute Genomics Platform"/>
            <consortium name="The Broad Institute Genome Sequencing Center for Infectious Disease"/>
            <person name="Wu L."/>
            <person name="Ma J."/>
        </authorList>
    </citation>
    <scope>NUCLEOTIDE SEQUENCE [LARGE SCALE GENOMIC DNA]</scope>
    <source>
        <strain evidence="4">NBRC 111756</strain>
    </source>
</reference>
<reference evidence="3" key="1">
    <citation type="journal article" date="2014" name="Int. J. Syst. Evol. Microbiol.">
        <title>Complete genome of a new Firmicutes species belonging to the dominant human colonic microbiota ('Ruminococcus bicirculans') reveals two chromosomes and a selective capacity to utilize plant glucans.</title>
        <authorList>
            <consortium name="NISC Comparative Sequencing Program"/>
            <person name="Wegmann U."/>
            <person name="Louis P."/>
            <person name="Goesmann A."/>
            <person name="Henrissat B."/>
            <person name="Duncan S.H."/>
            <person name="Flint H.J."/>
        </authorList>
    </citation>
    <scope>NUCLEOTIDE SEQUENCE</scope>
    <source>
        <strain evidence="3">NBRC 111756</strain>
    </source>
</reference>
<keyword evidence="1" id="KW-0812">Transmembrane</keyword>
<evidence type="ECO:0000256" key="1">
    <source>
        <dbReference type="SAM" id="Phobius"/>
    </source>
</evidence>
<evidence type="ECO:0000313" key="2">
    <source>
        <dbReference type="EMBL" id="MFC6674010.1"/>
    </source>
</evidence>
<feature type="transmembrane region" description="Helical" evidence="1">
    <location>
        <begin position="49"/>
        <end position="70"/>
    </location>
</feature>
<keyword evidence="1" id="KW-0472">Membrane</keyword>
<dbReference type="EMBL" id="JBHSWE010000002">
    <property type="protein sequence ID" value="MFC6674010.1"/>
    <property type="molecule type" value="Genomic_DNA"/>
</dbReference>
<organism evidence="3 4">
    <name type="scientific">Marinobacterium aestuariivivens</name>
    <dbReference type="NCBI Taxonomy" id="1698799"/>
    <lineage>
        <taxon>Bacteria</taxon>
        <taxon>Pseudomonadati</taxon>
        <taxon>Pseudomonadota</taxon>
        <taxon>Gammaproteobacteria</taxon>
        <taxon>Oceanospirillales</taxon>
        <taxon>Oceanospirillaceae</taxon>
        <taxon>Marinobacterium</taxon>
    </lineage>
</organism>
<name>A0ABW2AA32_9GAMM</name>
<dbReference type="RefSeq" id="WP_379913585.1">
    <property type="nucleotide sequence ID" value="NZ_JBHSWE010000002.1"/>
</dbReference>
<protein>
    <submittedName>
        <fullName evidence="3">Uncharacterized protein</fullName>
    </submittedName>
</protein>
<proteinExistence type="predicted"/>
<sequence length="83" mass="8485">MVTSRKIIFGAALQGIAIFIGLGLAGYGNDTIAVALGSIGVDAEIAHRLSRMVFGLFSAGATFLIVSGYLDERDGVSVINPAG</sequence>
<dbReference type="EMBL" id="JBHSWE010000002">
    <property type="protein sequence ID" value="MFC6674343.1"/>
    <property type="molecule type" value="Genomic_DNA"/>
</dbReference>
<evidence type="ECO:0000313" key="3">
    <source>
        <dbReference type="EMBL" id="MFC6674343.1"/>
    </source>
</evidence>
<evidence type="ECO:0000313" key="4">
    <source>
        <dbReference type="Proteomes" id="UP001596422"/>
    </source>
</evidence>
<dbReference type="Proteomes" id="UP001596422">
    <property type="component" value="Unassembled WGS sequence"/>
</dbReference>
<reference evidence="3" key="3">
    <citation type="submission" date="2024-09" db="EMBL/GenBank/DDBJ databases">
        <authorList>
            <person name="Sun Q."/>
            <person name="Mori K."/>
        </authorList>
    </citation>
    <scope>NUCLEOTIDE SEQUENCE</scope>
    <source>
        <strain evidence="3">NBRC 111756</strain>
    </source>
</reference>
<gene>
    <name evidence="2" type="ORF">ACFQDL_30905</name>
    <name evidence="3" type="ORF">ACFQDL_32650</name>
</gene>
<keyword evidence="1" id="KW-1133">Transmembrane helix</keyword>
<comment type="caution">
    <text evidence="3">The sequence shown here is derived from an EMBL/GenBank/DDBJ whole genome shotgun (WGS) entry which is preliminary data.</text>
</comment>
<keyword evidence="4" id="KW-1185">Reference proteome</keyword>
<accession>A0ABW2AA32</accession>